<dbReference type="Proteomes" id="UP001501444">
    <property type="component" value="Unassembled WGS sequence"/>
</dbReference>
<proteinExistence type="predicted"/>
<reference evidence="2" key="1">
    <citation type="journal article" date="2019" name="Int. J. Syst. Evol. Microbiol.">
        <title>The Global Catalogue of Microorganisms (GCM) 10K type strain sequencing project: providing services to taxonomists for standard genome sequencing and annotation.</title>
        <authorList>
            <consortium name="The Broad Institute Genomics Platform"/>
            <consortium name="The Broad Institute Genome Sequencing Center for Infectious Disease"/>
            <person name="Wu L."/>
            <person name="Ma J."/>
        </authorList>
    </citation>
    <scope>NUCLEOTIDE SEQUENCE [LARGE SCALE GENOMIC DNA]</scope>
    <source>
        <strain evidence="2">JCM 3272</strain>
    </source>
</reference>
<comment type="caution">
    <text evidence="1">The sequence shown here is derived from an EMBL/GenBank/DDBJ whole genome shotgun (WGS) entry which is preliminary data.</text>
</comment>
<dbReference type="EMBL" id="BAAARV010000083">
    <property type="protein sequence ID" value="GAA2377690.1"/>
    <property type="molecule type" value="Genomic_DNA"/>
</dbReference>
<accession>A0ABP5UDQ5</accession>
<keyword evidence="2" id="KW-1185">Reference proteome</keyword>
<name>A0ABP5UDQ5_9ACTN</name>
<evidence type="ECO:0008006" key="3">
    <source>
        <dbReference type="Google" id="ProtNLM"/>
    </source>
</evidence>
<gene>
    <name evidence="1" type="ORF">GCM10010170_082980</name>
</gene>
<evidence type="ECO:0000313" key="2">
    <source>
        <dbReference type="Proteomes" id="UP001501444"/>
    </source>
</evidence>
<protein>
    <recommendedName>
        <fullName evidence="3">Secreted protein</fullName>
    </recommendedName>
</protein>
<organism evidence="1 2">
    <name type="scientific">Dactylosporangium salmoneum</name>
    <dbReference type="NCBI Taxonomy" id="53361"/>
    <lineage>
        <taxon>Bacteria</taxon>
        <taxon>Bacillati</taxon>
        <taxon>Actinomycetota</taxon>
        <taxon>Actinomycetes</taxon>
        <taxon>Micromonosporales</taxon>
        <taxon>Micromonosporaceae</taxon>
        <taxon>Dactylosporangium</taxon>
    </lineage>
</organism>
<sequence length="261" mass="27230">MKRRWIITGVVAWAAAVAGFALWSQANERPTAREQTTIADALPTVDGALGQIYATLDPSATVAVLGGYRRTEASCRVTSVREGTRFVRDLTVYVKKSTEGATLDHVKAGLPASFKAEVVHNGPTDLLSADAGNFVAVRGSVAEPGQLRFTADTGCRPQNAPVAEVTPQSQNANRAPVQAVLDTLGKQASQWRTHRLTCPAGGTLWTVEAVTSGDGAAARATVPASAVVLDEPKAFAYRAGAAGLALRAENDSLVISSTTGC</sequence>
<dbReference type="RefSeq" id="WP_344618139.1">
    <property type="nucleotide sequence ID" value="NZ_BAAARV010000083.1"/>
</dbReference>
<evidence type="ECO:0000313" key="1">
    <source>
        <dbReference type="EMBL" id="GAA2377690.1"/>
    </source>
</evidence>